<reference evidence="2" key="1">
    <citation type="submission" date="2018-04" db="EMBL/GenBank/DDBJ databases">
        <title>WGS assembly of Panicum hallii.</title>
        <authorList>
            <person name="Lovell J."/>
            <person name="Jenkins J."/>
            <person name="Lowry D."/>
            <person name="Mamidi S."/>
            <person name="Sreedasyam A."/>
            <person name="Weng X."/>
            <person name="Barry K."/>
            <person name="Bonette J."/>
            <person name="Campitelli B."/>
            <person name="Daum C."/>
            <person name="Gordon S."/>
            <person name="Gould B."/>
            <person name="Lipzen A."/>
            <person name="Macqueen A."/>
            <person name="Palacio-Mejia J."/>
            <person name="Plott C."/>
            <person name="Shakirov E."/>
            <person name="Shu S."/>
            <person name="Yoshinaga Y."/>
            <person name="Zane M."/>
            <person name="Rokhsar D."/>
            <person name="Grimwood J."/>
            <person name="Schmutz J."/>
            <person name="Juenger T."/>
        </authorList>
    </citation>
    <scope>NUCLEOTIDE SEQUENCE [LARGE SCALE GENOMIC DNA]</scope>
    <source>
        <strain evidence="2">FIL2</strain>
    </source>
</reference>
<dbReference type="Gramene" id="PVH65556">
    <property type="protein sequence ID" value="PVH65556"/>
    <property type="gene ID" value="PAHAL_1G025000"/>
</dbReference>
<sequence>MNRQSKRTSAPPPPAVPPVGGQAGQPPTIPFMVSPEAWCPPCPLPQPMVLSAGFNLHNGLQQPGMVGSTTTQGPWWAPIGVGAPVAEDLNGGVDSHPPGGFVNFLKQNASSTTQYMSKASSSQPIDVVDDTNCGSRTEKRLTWTKEEDPVLIGACLNNSKDPIQSNYKKNDQYWKSVTAAYNSAVPKSRARQLKQVKDRFGRIKKRVAWFCASWTEANAMWASGESDVNLMDRAVKLYEVEHKNDGPFMFKHCWEVLCKEPKWDAYIEQHFSLNNVVDEWPIGGKKTKEQQKRKRKVQACIIDIEDELHDFVEAQNKANEGRKEMLEAQKRVSSDNLEARKLAYLAAKENKESGMLETYRELLKQDATGMPEDVRAEHVLALKCLREKLFGN</sequence>
<proteinExistence type="predicted"/>
<organism evidence="2">
    <name type="scientific">Panicum hallii</name>
    <dbReference type="NCBI Taxonomy" id="206008"/>
    <lineage>
        <taxon>Eukaryota</taxon>
        <taxon>Viridiplantae</taxon>
        <taxon>Streptophyta</taxon>
        <taxon>Embryophyta</taxon>
        <taxon>Tracheophyta</taxon>
        <taxon>Spermatophyta</taxon>
        <taxon>Magnoliopsida</taxon>
        <taxon>Liliopsida</taxon>
        <taxon>Poales</taxon>
        <taxon>Poaceae</taxon>
        <taxon>PACMAD clade</taxon>
        <taxon>Panicoideae</taxon>
        <taxon>Panicodae</taxon>
        <taxon>Paniceae</taxon>
        <taxon>Panicinae</taxon>
        <taxon>Panicum</taxon>
        <taxon>Panicum sect. Panicum</taxon>
    </lineage>
</organism>
<evidence type="ECO:0000256" key="1">
    <source>
        <dbReference type="SAM" id="MobiDB-lite"/>
    </source>
</evidence>
<gene>
    <name evidence="2" type="ORF">PAHAL_1G025000</name>
</gene>
<dbReference type="AlphaFoldDB" id="A0A2T8KTR5"/>
<evidence type="ECO:0000313" key="2">
    <source>
        <dbReference type="EMBL" id="PVH65556.1"/>
    </source>
</evidence>
<dbReference type="EMBL" id="CM008046">
    <property type="protein sequence ID" value="PVH65556.1"/>
    <property type="molecule type" value="Genomic_DNA"/>
</dbReference>
<name>A0A2T8KTR5_9POAL</name>
<feature type="region of interest" description="Disordered" evidence="1">
    <location>
        <begin position="1"/>
        <end position="28"/>
    </location>
</feature>
<dbReference type="PANTHER" id="PTHR45224">
    <property type="entry name" value="OS01G0527900 PROTEIN-RELATED"/>
    <property type="match status" value="1"/>
</dbReference>
<dbReference type="Proteomes" id="UP000243499">
    <property type="component" value="Chromosome 1"/>
</dbReference>
<accession>A0A2T8KTR5</accession>
<dbReference type="PANTHER" id="PTHR45224:SF16">
    <property type="entry name" value="OS01G0527900 PROTEIN"/>
    <property type="match status" value="1"/>
</dbReference>
<protein>
    <recommendedName>
        <fullName evidence="3">No apical meristem-associated C-terminal domain-containing protein</fullName>
    </recommendedName>
</protein>
<evidence type="ECO:0008006" key="3">
    <source>
        <dbReference type="Google" id="ProtNLM"/>
    </source>
</evidence>